<dbReference type="Proteomes" id="UP000226592">
    <property type="component" value="Unassembled WGS sequence"/>
</dbReference>
<dbReference type="AlphaFoldDB" id="A0A2D6M1F2"/>
<dbReference type="EMBL" id="NZBU01000009">
    <property type="protein sequence ID" value="MAG22219.1"/>
    <property type="molecule type" value="Genomic_DNA"/>
</dbReference>
<protein>
    <submittedName>
        <fullName evidence="2">Uncharacterized protein</fullName>
    </submittedName>
</protein>
<evidence type="ECO:0000313" key="2">
    <source>
        <dbReference type="EMBL" id="MAG22219.1"/>
    </source>
</evidence>
<sequence length="209" mass="23824">MFNKKAILGFLLLLLLFGCVQPGPEPEQPLPQDTEQVQDQEDLEPEPTLVRGRAEDLILSLDDFDEEFKFSQFEGAYSEDSTFIQQFKTFFKPQAYPIKPLDENTFVLTQTLTIINSSSAIQEITQLYETELSTEKEKRTITISETNFLGEKSILMVSILEGNDLYKVLIIEANTLHELSLLTIGMDEEQAKEKLKFYSQKAVEKIKAG</sequence>
<evidence type="ECO:0000313" key="3">
    <source>
        <dbReference type="Proteomes" id="UP000226592"/>
    </source>
</evidence>
<reference evidence="3" key="1">
    <citation type="submission" date="2017-09" db="EMBL/GenBank/DDBJ databases">
        <title>The Reconstruction of 2,631 Draft Metagenome-Assembled Genomes from the Global Oceans.</title>
        <authorList>
            <person name="Tully B.J."/>
            <person name="Graham E.D."/>
            <person name="Heidelberg J.F."/>
        </authorList>
    </citation>
    <scope>NUCLEOTIDE SEQUENCE [LARGE SCALE GENOMIC DNA]</scope>
</reference>
<evidence type="ECO:0000256" key="1">
    <source>
        <dbReference type="SAM" id="MobiDB-lite"/>
    </source>
</evidence>
<feature type="compositionally biased region" description="Acidic residues" evidence="1">
    <location>
        <begin position="36"/>
        <end position="45"/>
    </location>
</feature>
<name>A0A2D6M1F2_9ARCH</name>
<gene>
    <name evidence="2" type="ORF">CL943_02855</name>
</gene>
<comment type="caution">
    <text evidence="2">The sequence shown here is derived from an EMBL/GenBank/DDBJ whole genome shotgun (WGS) entry which is preliminary data.</text>
</comment>
<feature type="region of interest" description="Disordered" evidence="1">
    <location>
        <begin position="25"/>
        <end position="46"/>
    </location>
</feature>
<accession>A0A2D6M1F2</accession>
<organism evidence="2 3">
    <name type="scientific">Candidatus Iainarchaeum sp</name>
    <dbReference type="NCBI Taxonomy" id="3101447"/>
    <lineage>
        <taxon>Archaea</taxon>
        <taxon>Candidatus Iainarchaeota</taxon>
        <taxon>Candidatus Iainarchaeia</taxon>
        <taxon>Candidatus Iainarchaeales</taxon>
        <taxon>Candidatus Iainarchaeaceae</taxon>
        <taxon>Candidatus Iainarchaeum</taxon>
    </lineage>
</organism>
<proteinExistence type="predicted"/>
<dbReference type="PROSITE" id="PS51257">
    <property type="entry name" value="PROKAR_LIPOPROTEIN"/>
    <property type="match status" value="1"/>
</dbReference>